<evidence type="ECO:0000256" key="8">
    <source>
        <dbReference type="ARBA" id="ARBA00070752"/>
    </source>
</evidence>
<reference evidence="14" key="1">
    <citation type="submission" date="2022-08" db="UniProtKB">
        <authorList>
            <consortium name="EnsemblMetazoa"/>
        </authorList>
    </citation>
    <scope>IDENTIFICATION</scope>
    <source>
        <strain evidence="14">05x7-T-G4-1.051#20</strain>
    </source>
</reference>
<evidence type="ECO:0000256" key="6">
    <source>
        <dbReference type="ARBA" id="ARBA00023180"/>
    </source>
</evidence>
<feature type="compositionally biased region" description="Basic residues" evidence="11">
    <location>
        <begin position="73"/>
        <end position="92"/>
    </location>
</feature>
<evidence type="ECO:0000256" key="12">
    <source>
        <dbReference type="SAM" id="SignalP"/>
    </source>
</evidence>
<feature type="chain" id="PRO_5036481087" description="Adipolin" evidence="12">
    <location>
        <begin position="19"/>
        <end position="325"/>
    </location>
</feature>
<dbReference type="InterPro" id="IPR008983">
    <property type="entry name" value="Tumour_necrosis_fac-like_dom"/>
</dbReference>
<evidence type="ECO:0000313" key="14">
    <source>
        <dbReference type="EnsemblMetazoa" id="G22101.4:cds"/>
    </source>
</evidence>
<dbReference type="Gene3D" id="2.60.120.40">
    <property type="match status" value="1"/>
</dbReference>
<evidence type="ECO:0000256" key="2">
    <source>
        <dbReference type="ARBA" id="ARBA00022525"/>
    </source>
</evidence>
<feature type="region of interest" description="Disordered" evidence="11">
    <location>
        <begin position="72"/>
        <end position="113"/>
    </location>
</feature>
<dbReference type="InterPro" id="IPR001073">
    <property type="entry name" value="C1q_dom"/>
</dbReference>
<proteinExistence type="inferred from homology"/>
<evidence type="ECO:0000256" key="9">
    <source>
        <dbReference type="ARBA" id="ARBA00081134"/>
    </source>
</evidence>
<keyword evidence="3" id="KW-0372">Hormone</keyword>
<accession>A0A8W8K247</accession>
<keyword evidence="6" id="KW-0325">Glycoprotein</keyword>
<organism evidence="14 15">
    <name type="scientific">Magallana gigas</name>
    <name type="common">Pacific oyster</name>
    <name type="synonym">Crassostrea gigas</name>
    <dbReference type="NCBI Taxonomy" id="29159"/>
    <lineage>
        <taxon>Eukaryota</taxon>
        <taxon>Metazoa</taxon>
        <taxon>Spiralia</taxon>
        <taxon>Lophotrochozoa</taxon>
        <taxon>Mollusca</taxon>
        <taxon>Bivalvia</taxon>
        <taxon>Autobranchia</taxon>
        <taxon>Pteriomorphia</taxon>
        <taxon>Ostreida</taxon>
        <taxon>Ostreoidea</taxon>
        <taxon>Ostreidae</taxon>
        <taxon>Magallana</taxon>
    </lineage>
</organism>
<evidence type="ECO:0000256" key="3">
    <source>
        <dbReference type="ARBA" id="ARBA00022702"/>
    </source>
</evidence>
<dbReference type="GO" id="GO:0005179">
    <property type="term" value="F:hormone activity"/>
    <property type="evidence" value="ECO:0007669"/>
    <property type="project" value="UniProtKB-KW"/>
</dbReference>
<dbReference type="PANTHER" id="PTHR24019">
    <property type="entry name" value="ADIPOLIN"/>
    <property type="match status" value="1"/>
</dbReference>
<feature type="signal peptide" evidence="12">
    <location>
        <begin position="1"/>
        <end position="18"/>
    </location>
</feature>
<protein>
    <recommendedName>
        <fullName evidence="8">Adipolin</fullName>
    </recommendedName>
    <alternativeName>
        <fullName evidence="9">Adipose-derived insulin-sensitizing factor</fullName>
    </alternativeName>
    <alternativeName>
        <fullName evidence="10">Complement C1q tumor necrosis factor-related protein 12</fullName>
    </alternativeName>
</protein>
<dbReference type="PANTHER" id="PTHR24019:SF5">
    <property type="entry name" value="ADIPOLIN"/>
    <property type="match status" value="1"/>
</dbReference>
<dbReference type="Gene3D" id="1.20.5.320">
    <property type="entry name" value="6-Phosphogluconate Dehydrogenase, domain 3"/>
    <property type="match status" value="1"/>
</dbReference>
<dbReference type="GO" id="GO:0005615">
    <property type="term" value="C:extracellular space"/>
    <property type="evidence" value="ECO:0007669"/>
    <property type="project" value="TreeGrafter"/>
</dbReference>
<keyword evidence="15" id="KW-1185">Reference proteome</keyword>
<dbReference type="FunFam" id="2.60.120.40:FF:000012">
    <property type="entry name" value="Adipolin isoform X1"/>
    <property type="match status" value="1"/>
</dbReference>
<dbReference type="Proteomes" id="UP000005408">
    <property type="component" value="Unassembled WGS sequence"/>
</dbReference>
<comment type="similarity">
    <text evidence="7">Belongs to the adipolin/erythroferrone family.</text>
</comment>
<dbReference type="InterPro" id="IPR052136">
    <property type="entry name" value="Adipolin/Erythroferrone-rel"/>
</dbReference>
<comment type="subcellular location">
    <subcellularLocation>
        <location evidence="1">Secreted</location>
    </subcellularLocation>
</comment>
<evidence type="ECO:0000256" key="11">
    <source>
        <dbReference type="SAM" id="MobiDB-lite"/>
    </source>
</evidence>
<evidence type="ECO:0000256" key="10">
    <source>
        <dbReference type="ARBA" id="ARBA00082819"/>
    </source>
</evidence>
<dbReference type="SUPFAM" id="SSF49842">
    <property type="entry name" value="TNF-like"/>
    <property type="match status" value="1"/>
</dbReference>
<evidence type="ECO:0000256" key="7">
    <source>
        <dbReference type="ARBA" id="ARBA00038198"/>
    </source>
</evidence>
<name>A0A8W8K247_MAGGI</name>
<keyword evidence="4 12" id="KW-0732">Signal</keyword>
<evidence type="ECO:0000256" key="1">
    <source>
        <dbReference type="ARBA" id="ARBA00004613"/>
    </source>
</evidence>
<feature type="domain" description="C1q" evidence="13">
    <location>
        <begin position="170"/>
        <end position="325"/>
    </location>
</feature>
<feature type="compositionally biased region" description="Pro residues" evidence="11">
    <location>
        <begin position="103"/>
        <end position="112"/>
    </location>
</feature>
<evidence type="ECO:0000256" key="5">
    <source>
        <dbReference type="ARBA" id="ARBA00023157"/>
    </source>
</evidence>
<sequence>MVLVIVLLQLLTIEDTIAFKDLMTDPDTFSNLETNEELVAGNCLCRRLETLGAPEWGKASCGQQDSWLQFIRRGSKRPTKPTPKKRKNKRLQRLGCKAGPAGPQGPPGPPGPKGAKVTVQELMTEFLDIVKEAAEKQAEKMVIERCGMCASAMNSSGAEVPFFAADVMALPRITSGFHLRLKKNVLVDSKTFIELHSFHQPFAAGSFQRGNAFNIRNGRFTAPKTGIYQFSANLHIRLKRKGRRFKLKKKDSIKSQICINSLCNKYVSLSHVIGVESNSKTFTVSFSGFVELEQSQYVSVYIDNSSKMDIVVLKNSEFTGIMMGT</sequence>
<evidence type="ECO:0000259" key="13">
    <source>
        <dbReference type="PROSITE" id="PS50871"/>
    </source>
</evidence>
<keyword evidence="2" id="KW-0964">Secreted</keyword>
<dbReference type="EnsemblMetazoa" id="G22101.4">
    <property type="protein sequence ID" value="G22101.4:cds"/>
    <property type="gene ID" value="G22101"/>
</dbReference>
<dbReference type="AlphaFoldDB" id="A0A8W8K247"/>
<keyword evidence="5" id="KW-1015">Disulfide bond</keyword>
<evidence type="ECO:0000256" key="4">
    <source>
        <dbReference type="ARBA" id="ARBA00022729"/>
    </source>
</evidence>
<evidence type="ECO:0000313" key="15">
    <source>
        <dbReference type="Proteomes" id="UP000005408"/>
    </source>
</evidence>
<dbReference type="PROSITE" id="PS50871">
    <property type="entry name" value="C1Q"/>
    <property type="match status" value="1"/>
</dbReference>